<evidence type="ECO:0000313" key="3">
    <source>
        <dbReference type="EMBL" id="CAB0013419.1"/>
    </source>
</evidence>
<sequence length="162" mass="18403">MDRNGLRTEREQKRNENGTGMERDGPGTEQEKLCVRKGVSTQYCWYHAEFSISVDGLVVTFVRAELLGVIAHEVRNVVPRVHSQTKMRCQAVIESASGPSAVMKVRRQTKIFWVKAGPEHWLLFFGLLVAKICILPSYLIETMEWGGGRFSNSLRSKTTFNK</sequence>
<keyword evidence="2" id="KW-1133">Transmembrane helix</keyword>
<name>A0A6H5HA83_9HEMI</name>
<dbReference type="Proteomes" id="UP000479000">
    <property type="component" value="Unassembled WGS sequence"/>
</dbReference>
<dbReference type="EMBL" id="CADCXU010026622">
    <property type="protein sequence ID" value="CAB0013419.1"/>
    <property type="molecule type" value="Genomic_DNA"/>
</dbReference>
<keyword evidence="4" id="KW-1185">Reference proteome</keyword>
<keyword evidence="2" id="KW-0472">Membrane</keyword>
<feature type="non-terminal residue" evidence="3">
    <location>
        <position position="162"/>
    </location>
</feature>
<gene>
    <name evidence="3" type="ORF">NTEN_LOCUS18030</name>
</gene>
<feature type="region of interest" description="Disordered" evidence="1">
    <location>
        <begin position="1"/>
        <end position="29"/>
    </location>
</feature>
<reference evidence="3 4" key="1">
    <citation type="submission" date="2020-02" db="EMBL/GenBank/DDBJ databases">
        <authorList>
            <person name="Ferguson B K."/>
        </authorList>
    </citation>
    <scope>NUCLEOTIDE SEQUENCE [LARGE SCALE GENOMIC DNA]</scope>
</reference>
<protein>
    <submittedName>
        <fullName evidence="3">Uncharacterized protein</fullName>
    </submittedName>
</protein>
<evidence type="ECO:0000313" key="4">
    <source>
        <dbReference type="Proteomes" id="UP000479000"/>
    </source>
</evidence>
<evidence type="ECO:0000256" key="2">
    <source>
        <dbReference type="SAM" id="Phobius"/>
    </source>
</evidence>
<keyword evidence="2" id="KW-0812">Transmembrane</keyword>
<dbReference type="AlphaFoldDB" id="A0A6H5HA83"/>
<accession>A0A6H5HA83</accession>
<evidence type="ECO:0000256" key="1">
    <source>
        <dbReference type="SAM" id="MobiDB-lite"/>
    </source>
</evidence>
<organism evidence="3 4">
    <name type="scientific">Nesidiocoris tenuis</name>
    <dbReference type="NCBI Taxonomy" id="355587"/>
    <lineage>
        <taxon>Eukaryota</taxon>
        <taxon>Metazoa</taxon>
        <taxon>Ecdysozoa</taxon>
        <taxon>Arthropoda</taxon>
        <taxon>Hexapoda</taxon>
        <taxon>Insecta</taxon>
        <taxon>Pterygota</taxon>
        <taxon>Neoptera</taxon>
        <taxon>Paraneoptera</taxon>
        <taxon>Hemiptera</taxon>
        <taxon>Heteroptera</taxon>
        <taxon>Panheteroptera</taxon>
        <taxon>Cimicomorpha</taxon>
        <taxon>Miridae</taxon>
        <taxon>Dicyphina</taxon>
        <taxon>Nesidiocoris</taxon>
    </lineage>
</organism>
<feature type="transmembrane region" description="Helical" evidence="2">
    <location>
        <begin position="121"/>
        <end position="140"/>
    </location>
</feature>
<proteinExistence type="predicted"/>